<evidence type="ECO:0000313" key="2">
    <source>
        <dbReference type="EMBL" id="KLO10992.1"/>
    </source>
</evidence>
<keyword evidence="3" id="KW-1185">Reference proteome</keyword>
<dbReference type="InParanoid" id="A0A0H2RHD8"/>
<dbReference type="InterPro" id="IPR000210">
    <property type="entry name" value="BTB/POZ_dom"/>
</dbReference>
<dbReference type="PROSITE" id="PS50097">
    <property type="entry name" value="BTB"/>
    <property type="match status" value="1"/>
</dbReference>
<dbReference type="EMBL" id="KQ086011">
    <property type="protein sequence ID" value="KLO10992.1"/>
    <property type="molecule type" value="Genomic_DNA"/>
</dbReference>
<evidence type="ECO:0000259" key="1">
    <source>
        <dbReference type="PROSITE" id="PS50097"/>
    </source>
</evidence>
<protein>
    <recommendedName>
        <fullName evidence="1">BTB domain-containing protein</fullName>
    </recommendedName>
</protein>
<organism evidence="2 3">
    <name type="scientific">Schizopora paradoxa</name>
    <dbReference type="NCBI Taxonomy" id="27342"/>
    <lineage>
        <taxon>Eukaryota</taxon>
        <taxon>Fungi</taxon>
        <taxon>Dikarya</taxon>
        <taxon>Basidiomycota</taxon>
        <taxon>Agaricomycotina</taxon>
        <taxon>Agaricomycetes</taxon>
        <taxon>Hymenochaetales</taxon>
        <taxon>Schizoporaceae</taxon>
        <taxon>Schizopora</taxon>
    </lineage>
</organism>
<name>A0A0H2RHD8_9AGAM</name>
<dbReference type="InterPro" id="IPR011333">
    <property type="entry name" value="SKP1/BTB/POZ_sf"/>
</dbReference>
<reference evidence="2 3" key="1">
    <citation type="submission" date="2015-04" db="EMBL/GenBank/DDBJ databases">
        <title>Complete genome sequence of Schizopora paradoxa KUC8140, a cosmopolitan wood degrader in East Asia.</title>
        <authorList>
            <consortium name="DOE Joint Genome Institute"/>
            <person name="Min B."/>
            <person name="Park H."/>
            <person name="Jang Y."/>
            <person name="Kim J.-J."/>
            <person name="Kim K.H."/>
            <person name="Pangilinan J."/>
            <person name="Lipzen A."/>
            <person name="Riley R."/>
            <person name="Grigoriev I.V."/>
            <person name="Spatafora J.W."/>
            <person name="Choi I.-G."/>
        </authorList>
    </citation>
    <scope>NUCLEOTIDE SEQUENCE [LARGE SCALE GENOMIC DNA]</scope>
    <source>
        <strain evidence="2 3">KUC8140</strain>
    </source>
</reference>
<gene>
    <name evidence="2" type="ORF">SCHPADRAFT_831748</name>
</gene>
<sequence>MDVVTVDAQPEDQAIDISEPHHHETLWYEDGNVVLKTDEHLYRVHKSVLSRHSTVFKDMFDVAEDGEGETKDAAESKSVMYEGLPLVALDDGDEDVFNFLSTLYSRSFFRMHQRTTLSILVSLSRMSTRYNASEIRTELIAHLAQIYPDTLAKYEAQRWNTLFERPPHDLEFHLLALARRCDAHILLPSLFYTCASLPLYLILDSSAIVSQEDHRTILEAVLPVNKTEYNERNADGRLSCMSEWPMMNVNFLTVFR</sequence>
<dbReference type="OrthoDB" id="3027208at2759"/>
<proteinExistence type="predicted"/>
<feature type="domain" description="BTB" evidence="1">
    <location>
        <begin position="31"/>
        <end position="105"/>
    </location>
</feature>
<dbReference type="SUPFAM" id="SSF54695">
    <property type="entry name" value="POZ domain"/>
    <property type="match status" value="1"/>
</dbReference>
<dbReference type="AlphaFoldDB" id="A0A0H2RHD8"/>
<dbReference type="Proteomes" id="UP000053477">
    <property type="component" value="Unassembled WGS sequence"/>
</dbReference>
<accession>A0A0H2RHD8</accession>
<dbReference type="Gene3D" id="3.30.710.10">
    <property type="entry name" value="Potassium Channel Kv1.1, Chain A"/>
    <property type="match status" value="1"/>
</dbReference>
<evidence type="ECO:0000313" key="3">
    <source>
        <dbReference type="Proteomes" id="UP000053477"/>
    </source>
</evidence>
<dbReference type="Pfam" id="PF00651">
    <property type="entry name" value="BTB"/>
    <property type="match status" value="1"/>
</dbReference>
<dbReference type="CDD" id="cd18186">
    <property type="entry name" value="BTB_POZ_ZBTB_KLHL-like"/>
    <property type="match status" value="1"/>
</dbReference>
<dbReference type="SMART" id="SM00225">
    <property type="entry name" value="BTB"/>
    <property type="match status" value="1"/>
</dbReference>